<gene>
    <name evidence="3" type="ORF">BINO364_LOCUS6625</name>
</gene>
<evidence type="ECO:0000256" key="1">
    <source>
        <dbReference type="SAM" id="MobiDB-lite"/>
    </source>
</evidence>
<proteinExistence type="predicted"/>
<feature type="compositionally biased region" description="Basic and acidic residues" evidence="1">
    <location>
        <begin position="313"/>
        <end position="328"/>
    </location>
</feature>
<dbReference type="AlphaFoldDB" id="A0A8J9VWU1"/>
<dbReference type="Pfam" id="PF13843">
    <property type="entry name" value="DDE_Tnp_1_7"/>
    <property type="match status" value="1"/>
</dbReference>
<accession>A0A8J9VWU1</accession>
<protein>
    <recommendedName>
        <fullName evidence="2">PiggyBac transposable element-derived protein domain-containing protein</fullName>
    </recommendedName>
</protein>
<dbReference type="OrthoDB" id="7476390at2759"/>
<feature type="region of interest" description="Disordered" evidence="1">
    <location>
        <begin position="46"/>
        <end position="99"/>
    </location>
</feature>
<feature type="region of interest" description="Disordered" evidence="1">
    <location>
        <begin position="268"/>
        <end position="335"/>
    </location>
</feature>
<feature type="non-terminal residue" evidence="3">
    <location>
        <position position="571"/>
    </location>
</feature>
<sequence>MGCNRVRENQNKENERLFWTGEHPINEVSMDKKRLCSKGFLKVFEDSSSREVTPDPFSDDGEYGSDKDYDPEPINTDSDSDSSVSCQRPSSSENSLCSSSSESIFDTSARISQRKTASCNHSTHTNDADTVSMESLPGLLMPVELENSLPPASLPLEMHDIVTPSLSPQATEQFNYVAPLPPPPVAETEENHGSSTPQLLKDIQINDSISATIPSFSDVNTYLTLPALSPPPLCTSVCQEVQSETGLPLLVAEDVYPTTRIFSPAPLTAERYDQPHSPTHLPSHEETEMEKHTSPPPSSSPLRVEINPTPGASHDHSRNREALTDKLRGPKQRTTSPIENWEDTIADIPMFNFESTFTGYQFELDPNASVVDVFDKIFPPYIIEHIVTSTNEYGRALCSTNRPTTRNSRNYRYKDTDSEEIKKFLGLCLLMGQVNIPKRKKLFTYTDPLYYHPIFHYIMSARRRLDQNTHKIASKLKPEMMINRHRFDNRLKERANFSQLPAKENIENNGHWPEKIPVRETSKKSSCYMKCKMCSKKKIRRETSLRCKGCREKPALCAVCFEEWHRQPSNE</sequence>
<organism evidence="3 4">
    <name type="scientific">Brenthis ino</name>
    <name type="common">lesser marbled fritillary</name>
    <dbReference type="NCBI Taxonomy" id="405034"/>
    <lineage>
        <taxon>Eukaryota</taxon>
        <taxon>Metazoa</taxon>
        <taxon>Ecdysozoa</taxon>
        <taxon>Arthropoda</taxon>
        <taxon>Hexapoda</taxon>
        <taxon>Insecta</taxon>
        <taxon>Pterygota</taxon>
        <taxon>Neoptera</taxon>
        <taxon>Endopterygota</taxon>
        <taxon>Lepidoptera</taxon>
        <taxon>Glossata</taxon>
        <taxon>Ditrysia</taxon>
        <taxon>Papilionoidea</taxon>
        <taxon>Nymphalidae</taxon>
        <taxon>Heliconiinae</taxon>
        <taxon>Argynnini</taxon>
        <taxon>Brenthis</taxon>
    </lineage>
</organism>
<dbReference type="PANTHER" id="PTHR46599">
    <property type="entry name" value="PIGGYBAC TRANSPOSABLE ELEMENT-DERIVED PROTEIN 4"/>
    <property type="match status" value="1"/>
</dbReference>
<feature type="domain" description="PiggyBac transposable element-derived protein" evidence="2">
    <location>
        <begin position="371"/>
        <end position="463"/>
    </location>
</feature>
<feature type="compositionally biased region" description="Basic and acidic residues" evidence="1">
    <location>
        <begin position="282"/>
        <end position="293"/>
    </location>
</feature>
<reference evidence="3" key="1">
    <citation type="submission" date="2021-12" db="EMBL/GenBank/DDBJ databases">
        <authorList>
            <person name="Martin H S."/>
        </authorList>
    </citation>
    <scope>NUCLEOTIDE SEQUENCE</scope>
</reference>
<evidence type="ECO:0000313" key="3">
    <source>
        <dbReference type="EMBL" id="CAH0720387.1"/>
    </source>
</evidence>
<feature type="compositionally biased region" description="Polar residues" evidence="1">
    <location>
        <begin position="75"/>
        <end position="89"/>
    </location>
</feature>
<dbReference type="Proteomes" id="UP000838878">
    <property type="component" value="Chromosome 2"/>
</dbReference>
<evidence type="ECO:0000259" key="2">
    <source>
        <dbReference type="Pfam" id="PF13843"/>
    </source>
</evidence>
<dbReference type="InterPro" id="IPR029526">
    <property type="entry name" value="PGBD"/>
</dbReference>
<dbReference type="EMBL" id="OV170222">
    <property type="protein sequence ID" value="CAH0720387.1"/>
    <property type="molecule type" value="Genomic_DNA"/>
</dbReference>
<name>A0A8J9VWU1_9NEOP</name>
<keyword evidence="4" id="KW-1185">Reference proteome</keyword>
<dbReference type="PANTHER" id="PTHR46599:SF3">
    <property type="entry name" value="PIGGYBAC TRANSPOSABLE ELEMENT-DERIVED PROTEIN 4"/>
    <property type="match status" value="1"/>
</dbReference>
<feature type="compositionally biased region" description="Low complexity" evidence="1">
    <location>
        <begin position="90"/>
        <end position="99"/>
    </location>
</feature>
<evidence type="ECO:0000313" key="4">
    <source>
        <dbReference type="Proteomes" id="UP000838878"/>
    </source>
</evidence>